<evidence type="ECO:0000313" key="1">
    <source>
        <dbReference type="EMBL" id="CCA27752.1"/>
    </source>
</evidence>
<name>F0X1Q2_9STRA</name>
<reference evidence="1" key="2">
    <citation type="submission" date="2011-02" db="EMBL/GenBank/DDBJ databases">
        <authorList>
            <person name="MacLean D."/>
        </authorList>
    </citation>
    <scope>NUCLEOTIDE SEQUENCE</scope>
</reference>
<dbReference type="InterPro" id="IPR038765">
    <property type="entry name" value="Papain-like_cys_pep_sf"/>
</dbReference>
<reference evidence="1" key="1">
    <citation type="journal article" date="2011" name="PLoS Biol.">
        <title>Gene gain and loss during evolution of obligate parasitism in the white rust pathogen of Arabidopsis thaliana.</title>
        <authorList>
            <person name="Kemen E."/>
            <person name="Gardiner A."/>
            <person name="Schultz-Larsen T."/>
            <person name="Kemen A.C."/>
            <person name="Balmuth A.L."/>
            <person name="Robert-Seilaniantz A."/>
            <person name="Bailey K."/>
            <person name="Holub E."/>
            <person name="Studholme D.J."/>
            <person name="Maclean D."/>
            <person name="Jones J.D."/>
        </authorList>
    </citation>
    <scope>NUCLEOTIDE SEQUENCE</scope>
</reference>
<dbReference type="HOGENOM" id="CLU_1345320_0_0_1"/>
<organism evidence="1">
    <name type="scientific">Albugo laibachii Nc14</name>
    <dbReference type="NCBI Taxonomy" id="890382"/>
    <lineage>
        <taxon>Eukaryota</taxon>
        <taxon>Sar</taxon>
        <taxon>Stramenopiles</taxon>
        <taxon>Oomycota</taxon>
        <taxon>Peronosporomycetes</taxon>
        <taxon>Albuginales</taxon>
        <taxon>Albuginaceae</taxon>
        <taxon>Albugo</taxon>
    </lineage>
</organism>
<dbReference type="AlphaFoldDB" id="F0X1Q2"/>
<dbReference type="Gene3D" id="3.10.620.30">
    <property type="match status" value="1"/>
</dbReference>
<dbReference type="SUPFAM" id="SSF54001">
    <property type="entry name" value="Cysteine proteinases"/>
    <property type="match status" value="1"/>
</dbReference>
<accession>F0X1Q2</accession>
<sequence>MSPLTTTNPSETIRKLLAVNRLGWRTIWIRNPPAIFSVDDLCCTSNQMDAPLTYEVDWGKMLSYVFAFSKNEVVDGAERYTKDWEVMLSQCDYVDEEWLKYAIDKLNHQKMSGLSDARVVELKECRASEQRVMNDAKKSVRRCWRTSFWLHRMEACEKRRWSKVVCICRVMTLGCDNVTCVNPHGFRKRKSDGLNAMDPIAHTF</sequence>
<protein>
    <submittedName>
        <fullName evidence="1">PeptideN(4)(Nacetylbetaglucosaminyl)asparagine amidase putative</fullName>
    </submittedName>
</protein>
<dbReference type="EMBL" id="FR824660">
    <property type="protein sequence ID" value="CCA27752.1"/>
    <property type="molecule type" value="Genomic_DNA"/>
</dbReference>
<proteinExistence type="predicted"/>
<gene>
    <name evidence="1" type="primary">AlNc14C668G12367</name>
    <name evidence="1" type="ORF">ALNC14_138960</name>
</gene>